<dbReference type="Proteomes" id="UP000557566">
    <property type="component" value="Unassembled WGS sequence"/>
</dbReference>
<protein>
    <submittedName>
        <fullName evidence="1">Uncharacterized protein</fullName>
    </submittedName>
</protein>
<accession>A0A8H4PNZ8</accession>
<dbReference type="AlphaFoldDB" id="A0A8H4PNZ8"/>
<comment type="caution">
    <text evidence="1">The sequence shown here is derived from an EMBL/GenBank/DDBJ whole genome shotgun (WGS) entry which is preliminary data.</text>
</comment>
<gene>
    <name evidence="1" type="ORF">G6O67_004252</name>
</gene>
<evidence type="ECO:0000313" key="1">
    <source>
        <dbReference type="EMBL" id="KAF4507789.1"/>
    </source>
</evidence>
<dbReference type="OrthoDB" id="4923338at2759"/>
<evidence type="ECO:0000313" key="2">
    <source>
        <dbReference type="Proteomes" id="UP000557566"/>
    </source>
</evidence>
<sequence>MIGQALALQRNSARTKDGTVPTSLQFLLPHYLRFFHFNIPEDYVESYEALAGADSSQTELEGVLKMTSIYLSDEDTQSPNGYEMG</sequence>
<reference evidence="1 2" key="1">
    <citation type="journal article" date="2020" name="Genome Biol. Evol.">
        <title>A new high-quality draft genome assembly of the Chinese cordyceps Ophiocordyceps sinensis.</title>
        <authorList>
            <person name="Shu R."/>
            <person name="Zhang J."/>
            <person name="Meng Q."/>
            <person name="Zhang H."/>
            <person name="Zhou G."/>
            <person name="Li M."/>
            <person name="Wu P."/>
            <person name="Zhao Y."/>
            <person name="Chen C."/>
            <person name="Qin Q."/>
        </authorList>
    </citation>
    <scope>NUCLEOTIDE SEQUENCE [LARGE SCALE GENOMIC DNA]</scope>
    <source>
        <strain evidence="1 2">IOZ07</strain>
    </source>
</reference>
<dbReference type="EMBL" id="JAAVMX010000005">
    <property type="protein sequence ID" value="KAF4507789.1"/>
    <property type="molecule type" value="Genomic_DNA"/>
</dbReference>
<keyword evidence="2" id="KW-1185">Reference proteome</keyword>
<proteinExistence type="predicted"/>
<organism evidence="1 2">
    <name type="scientific">Ophiocordyceps sinensis</name>
    <dbReference type="NCBI Taxonomy" id="72228"/>
    <lineage>
        <taxon>Eukaryota</taxon>
        <taxon>Fungi</taxon>
        <taxon>Dikarya</taxon>
        <taxon>Ascomycota</taxon>
        <taxon>Pezizomycotina</taxon>
        <taxon>Sordariomycetes</taxon>
        <taxon>Hypocreomycetidae</taxon>
        <taxon>Hypocreales</taxon>
        <taxon>Ophiocordycipitaceae</taxon>
        <taxon>Ophiocordyceps</taxon>
    </lineage>
</organism>
<name>A0A8H4PNZ8_9HYPO</name>